<dbReference type="HAMAP" id="MF_02126">
    <property type="entry name" value="RF_methyltr_PrmC"/>
    <property type="match status" value="1"/>
</dbReference>
<reference evidence="8 9" key="1">
    <citation type="submission" date="2019-04" db="EMBL/GenBank/DDBJ databases">
        <title>Thalassotalea guangxiensis sp. nov., isolated from sediment of the coastal wetland.</title>
        <authorList>
            <person name="Zheng S."/>
            <person name="Zhang D."/>
        </authorList>
    </citation>
    <scope>NUCLEOTIDE SEQUENCE [LARGE SCALE GENOMIC DNA]</scope>
    <source>
        <strain evidence="8 9">ZS-4</strain>
    </source>
</reference>
<dbReference type="PROSITE" id="PS00092">
    <property type="entry name" value="N6_MTASE"/>
    <property type="match status" value="1"/>
</dbReference>
<dbReference type="InterPro" id="IPR004556">
    <property type="entry name" value="HemK-like"/>
</dbReference>
<dbReference type="InterPro" id="IPR007848">
    <property type="entry name" value="Small_mtfrase_dom"/>
</dbReference>
<proteinExistence type="inferred from homology"/>
<dbReference type="SUPFAM" id="SSF53335">
    <property type="entry name" value="S-adenosyl-L-methionine-dependent methyltransferases"/>
    <property type="match status" value="1"/>
</dbReference>
<evidence type="ECO:0000256" key="4">
    <source>
        <dbReference type="ARBA" id="ARBA00048391"/>
    </source>
</evidence>
<evidence type="ECO:0000259" key="7">
    <source>
        <dbReference type="Pfam" id="PF17827"/>
    </source>
</evidence>
<feature type="binding site" evidence="5">
    <location>
        <position position="186"/>
    </location>
    <ligand>
        <name>S-adenosyl-L-methionine</name>
        <dbReference type="ChEBI" id="CHEBI:59789"/>
    </ligand>
</feature>
<dbReference type="EMBL" id="SWDB01000011">
    <property type="protein sequence ID" value="TKB45981.1"/>
    <property type="molecule type" value="Genomic_DNA"/>
</dbReference>
<evidence type="ECO:0000256" key="2">
    <source>
        <dbReference type="ARBA" id="ARBA00022679"/>
    </source>
</evidence>
<dbReference type="GO" id="GO:0102559">
    <property type="term" value="F:peptide chain release factor N(5)-glutamine methyltransferase activity"/>
    <property type="evidence" value="ECO:0007669"/>
    <property type="project" value="UniProtKB-EC"/>
</dbReference>
<dbReference type="InterPro" id="IPR019874">
    <property type="entry name" value="RF_methyltr_PrmC"/>
</dbReference>
<evidence type="ECO:0000256" key="5">
    <source>
        <dbReference type="HAMAP-Rule" id="MF_02126"/>
    </source>
</evidence>
<dbReference type="PANTHER" id="PTHR18895:SF74">
    <property type="entry name" value="MTRF1L RELEASE FACTOR GLUTAMINE METHYLTRANSFERASE"/>
    <property type="match status" value="1"/>
</dbReference>
<feature type="binding site" evidence="5">
    <location>
        <begin position="186"/>
        <end position="189"/>
    </location>
    <ligand>
        <name>substrate</name>
    </ligand>
</feature>
<dbReference type="Gene3D" id="1.10.8.10">
    <property type="entry name" value="DNA helicase RuvA subunit, C-terminal domain"/>
    <property type="match status" value="1"/>
</dbReference>
<dbReference type="PANTHER" id="PTHR18895">
    <property type="entry name" value="HEMK METHYLTRANSFERASE"/>
    <property type="match status" value="1"/>
</dbReference>
<dbReference type="EC" id="2.1.1.297" evidence="5"/>
<feature type="binding site" evidence="5">
    <location>
        <position position="170"/>
    </location>
    <ligand>
        <name>S-adenosyl-L-methionine</name>
        <dbReference type="ChEBI" id="CHEBI:59789"/>
    </ligand>
</feature>
<feature type="domain" description="Release factor glutamine methyltransferase N-terminal" evidence="7">
    <location>
        <begin position="5"/>
        <end position="74"/>
    </location>
</feature>
<dbReference type="InterPro" id="IPR002052">
    <property type="entry name" value="DNA_methylase_N6_adenine_CS"/>
</dbReference>
<dbReference type="CDD" id="cd02440">
    <property type="entry name" value="AdoMet_MTases"/>
    <property type="match status" value="1"/>
</dbReference>
<dbReference type="GO" id="GO:0003676">
    <property type="term" value="F:nucleic acid binding"/>
    <property type="evidence" value="ECO:0007669"/>
    <property type="project" value="InterPro"/>
</dbReference>
<feature type="binding site" evidence="5">
    <location>
        <position position="142"/>
    </location>
    <ligand>
        <name>S-adenosyl-L-methionine</name>
        <dbReference type="ChEBI" id="CHEBI:59789"/>
    </ligand>
</feature>
<dbReference type="NCBIfam" id="TIGR03534">
    <property type="entry name" value="RF_mod_PrmC"/>
    <property type="match status" value="1"/>
</dbReference>
<dbReference type="OrthoDB" id="9800643at2"/>
<dbReference type="Proteomes" id="UP000307999">
    <property type="component" value="Unassembled WGS sequence"/>
</dbReference>
<keyword evidence="9" id="KW-1185">Reference proteome</keyword>
<name>A0A4U1B7U4_9GAMM</name>
<comment type="similarity">
    <text evidence="5">Belongs to the protein N5-glutamine methyltransferase family. PrmC subfamily.</text>
</comment>
<accession>A0A4U1B7U4</accession>
<keyword evidence="3 5" id="KW-0949">S-adenosyl-L-methionine</keyword>
<dbReference type="FunFam" id="3.40.50.150:FF:000053">
    <property type="entry name" value="Release factor glutamine methyltransferase"/>
    <property type="match status" value="1"/>
</dbReference>
<comment type="function">
    <text evidence="5">Methylates the class 1 translation termination release factors RF1/PrfA and RF2/PrfB on the glutamine residue of the universally conserved GGQ motif.</text>
</comment>
<keyword evidence="2 5" id="KW-0808">Transferase</keyword>
<dbReference type="GO" id="GO:0032259">
    <property type="term" value="P:methylation"/>
    <property type="evidence" value="ECO:0007669"/>
    <property type="project" value="UniProtKB-KW"/>
</dbReference>
<comment type="catalytic activity">
    <reaction evidence="4 5">
        <text>L-glutaminyl-[peptide chain release factor] + S-adenosyl-L-methionine = N(5)-methyl-L-glutaminyl-[peptide chain release factor] + S-adenosyl-L-homocysteine + H(+)</text>
        <dbReference type="Rhea" id="RHEA:42896"/>
        <dbReference type="Rhea" id="RHEA-COMP:10271"/>
        <dbReference type="Rhea" id="RHEA-COMP:10272"/>
        <dbReference type="ChEBI" id="CHEBI:15378"/>
        <dbReference type="ChEBI" id="CHEBI:30011"/>
        <dbReference type="ChEBI" id="CHEBI:57856"/>
        <dbReference type="ChEBI" id="CHEBI:59789"/>
        <dbReference type="ChEBI" id="CHEBI:61891"/>
        <dbReference type="EC" id="2.1.1.297"/>
    </reaction>
</comment>
<dbReference type="Pfam" id="PF17827">
    <property type="entry name" value="PrmC_N"/>
    <property type="match status" value="1"/>
</dbReference>
<evidence type="ECO:0000313" key="8">
    <source>
        <dbReference type="EMBL" id="TKB45981.1"/>
    </source>
</evidence>
<dbReference type="InterPro" id="IPR029063">
    <property type="entry name" value="SAM-dependent_MTases_sf"/>
</dbReference>
<comment type="caution">
    <text evidence="8">The sequence shown here is derived from an EMBL/GenBank/DDBJ whole genome shotgun (WGS) entry which is preliminary data.</text>
</comment>
<organism evidence="8 9">
    <name type="scientific">Thalassotalea mangrovi</name>
    <dbReference type="NCBI Taxonomy" id="2572245"/>
    <lineage>
        <taxon>Bacteria</taxon>
        <taxon>Pseudomonadati</taxon>
        <taxon>Pseudomonadota</taxon>
        <taxon>Gammaproteobacteria</taxon>
        <taxon>Alteromonadales</taxon>
        <taxon>Colwelliaceae</taxon>
        <taxon>Thalassotalea</taxon>
    </lineage>
</organism>
<feature type="binding site" evidence="5">
    <location>
        <begin position="119"/>
        <end position="123"/>
    </location>
    <ligand>
        <name>S-adenosyl-L-methionine</name>
        <dbReference type="ChEBI" id="CHEBI:59789"/>
    </ligand>
</feature>
<dbReference type="AlphaFoldDB" id="A0A4U1B7U4"/>
<evidence type="ECO:0000313" key="9">
    <source>
        <dbReference type="Proteomes" id="UP000307999"/>
    </source>
</evidence>
<evidence type="ECO:0000259" key="6">
    <source>
        <dbReference type="Pfam" id="PF05175"/>
    </source>
</evidence>
<dbReference type="Gene3D" id="3.40.50.150">
    <property type="entry name" value="Vaccinia Virus protein VP39"/>
    <property type="match status" value="1"/>
</dbReference>
<dbReference type="InterPro" id="IPR040758">
    <property type="entry name" value="PrmC_N"/>
</dbReference>
<protein>
    <recommendedName>
        <fullName evidence="5">Release factor glutamine methyltransferase</fullName>
        <shortName evidence="5">RF MTase</shortName>
        <ecNumber evidence="5">2.1.1.297</ecNumber>
    </recommendedName>
    <alternativeName>
        <fullName evidence="5">N5-glutamine methyltransferase PrmC</fullName>
    </alternativeName>
    <alternativeName>
        <fullName evidence="5">Protein-(glutamine-N5) MTase PrmC</fullName>
    </alternativeName>
    <alternativeName>
        <fullName evidence="5">Protein-glutamine N-methyltransferase PrmC</fullName>
    </alternativeName>
</protein>
<gene>
    <name evidence="5 8" type="primary">prmC</name>
    <name evidence="8" type="ORF">E8M12_06755</name>
</gene>
<evidence type="ECO:0000256" key="1">
    <source>
        <dbReference type="ARBA" id="ARBA00022603"/>
    </source>
</evidence>
<feature type="domain" description="Methyltransferase small" evidence="6">
    <location>
        <begin position="104"/>
        <end position="194"/>
    </location>
</feature>
<evidence type="ECO:0000256" key="3">
    <source>
        <dbReference type="ARBA" id="ARBA00022691"/>
    </source>
</evidence>
<dbReference type="Pfam" id="PF05175">
    <property type="entry name" value="MTS"/>
    <property type="match status" value="1"/>
</dbReference>
<sequence length="279" mass="31098">MAQTLVVAQQHLTEHQVSDSTKLDCQLLLARILDVKPSYLVTWPEQILSDSQLTQFSELLDRRANGEPIAFILGEQEFWSLPFKVATCTLIPRPDTEVLVEEVLNDFPQTSDTRMLDLGTGTGAIALALAHEKPQWQVSAVDFNPDAVALAKCNAERLNLPQVDIHQSDWFANVSKEQGFDLIVSNPPYIAADDPHLAQGDVRFEPASALVADEQGFKDIRHIIATSRTYLKPGGILYLEHGYDQQTQIQAIYAEFGFTNIVTVKDYGGQPRMTKATYL</sequence>
<keyword evidence="1 5" id="KW-0489">Methyltransferase</keyword>
<dbReference type="InterPro" id="IPR050320">
    <property type="entry name" value="N5-glutamine_MTase"/>
</dbReference>
<dbReference type="NCBIfam" id="TIGR00536">
    <property type="entry name" value="hemK_fam"/>
    <property type="match status" value="1"/>
</dbReference>